<dbReference type="AlphaFoldDB" id="A0A7S4Z1G0"/>
<geneLocation type="mitochondrion" evidence="2"/>
<feature type="transmembrane region" description="Helical" evidence="1">
    <location>
        <begin position="47"/>
        <end position="67"/>
    </location>
</feature>
<keyword evidence="2" id="KW-0496">Mitochondrion</keyword>
<dbReference type="EMBL" id="MH293468">
    <property type="protein sequence ID" value="QBZ38183.1"/>
    <property type="molecule type" value="Genomic_DNA"/>
</dbReference>
<evidence type="ECO:0000256" key="1">
    <source>
        <dbReference type="SAM" id="Phobius"/>
    </source>
</evidence>
<protein>
    <submittedName>
        <fullName evidence="2">NADH dehydrogenase subunit 6</fullName>
    </submittedName>
</protein>
<name>A0A7S4Z1G0_9HEMI</name>
<keyword evidence="1" id="KW-0812">Transmembrane</keyword>
<organism evidence="2">
    <name type="scientific">Sogata hakonensis</name>
    <dbReference type="NCBI Taxonomy" id="871477"/>
    <lineage>
        <taxon>Eukaryota</taxon>
        <taxon>Metazoa</taxon>
        <taxon>Ecdysozoa</taxon>
        <taxon>Arthropoda</taxon>
        <taxon>Hexapoda</taxon>
        <taxon>Insecta</taxon>
        <taxon>Pterygota</taxon>
        <taxon>Neoptera</taxon>
        <taxon>Paraneoptera</taxon>
        <taxon>Hemiptera</taxon>
        <taxon>Auchenorrhyncha</taxon>
        <taxon>Fulgoroidea</taxon>
        <taxon>Delphacidae</taxon>
        <taxon>Delphacinae</taxon>
        <taxon>Sogata</taxon>
    </lineage>
</organism>
<accession>A0A7S4Z1G0</accession>
<reference evidence="2" key="2">
    <citation type="journal article" date="2020" name="Genomics">
        <title>Contribution to the mitogenome diversity in Delphacinae: Phylogenetic and ecological implications.</title>
        <authorList>
            <person name="Huang Y.-X."/>
            <person name="Ren F.-J."/>
            <person name="Bartlett C.R."/>
            <person name="Wei Y.-S."/>
            <person name="Qin D.-Z."/>
        </authorList>
    </citation>
    <scope>NUCLEOTIDE SEQUENCE</scope>
</reference>
<feature type="transmembrane region" description="Helical" evidence="1">
    <location>
        <begin position="79"/>
        <end position="96"/>
    </location>
</feature>
<gene>
    <name evidence="2" type="primary">ND6</name>
</gene>
<sequence>MKLTMFTLMMNSLISMCMNHPISLGSILMIQSILTSVMTIFLTKNSWYAMILFITFSSGLMIMFMYMSSISSNEKFFPSIKITLTLMFFVTILLILNKDKMLLYKTKWMEKNFWMEENEEKKSIFKMLKMNKLNLLIFMTTFILLTLITISNMINSFEGPLKKTYVSI</sequence>
<reference evidence="2" key="1">
    <citation type="submission" date="2018-05" db="EMBL/GenBank/DDBJ databases">
        <authorList>
            <person name="Huang Y."/>
            <person name="Qin D."/>
        </authorList>
    </citation>
    <scope>NUCLEOTIDE SEQUENCE</scope>
</reference>
<keyword evidence="1" id="KW-1133">Transmembrane helix</keyword>
<evidence type="ECO:0000313" key="2">
    <source>
        <dbReference type="EMBL" id="QBZ38183.1"/>
    </source>
</evidence>
<feature type="transmembrane region" description="Helical" evidence="1">
    <location>
        <begin position="135"/>
        <end position="154"/>
    </location>
</feature>
<proteinExistence type="predicted"/>
<feature type="transmembrane region" description="Helical" evidence="1">
    <location>
        <begin position="21"/>
        <end position="41"/>
    </location>
</feature>
<keyword evidence="1" id="KW-0472">Membrane</keyword>